<evidence type="ECO:0000313" key="4">
    <source>
        <dbReference type="Proteomes" id="UP000063699"/>
    </source>
</evidence>
<dbReference type="InterPro" id="IPR008613">
    <property type="entry name" value="Excalibur_Ca-bd_domain"/>
</dbReference>
<dbReference type="Pfam" id="PF05901">
    <property type="entry name" value="Excalibur"/>
    <property type="match status" value="1"/>
</dbReference>
<dbReference type="STRING" id="860235.AOZ06_01795"/>
<proteinExistence type="predicted"/>
<evidence type="ECO:0000259" key="2">
    <source>
        <dbReference type="SMART" id="SM00894"/>
    </source>
</evidence>
<dbReference type="SMART" id="SM00894">
    <property type="entry name" value="Excalibur"/>
    <property type="match status" value="1"/>
</dbReference>
<evidence type="ECO:0000313" key="3">
    <source>
        <dbReference type="EMBL" id="ALG14480.1"/>
    </source>
</evidence>
<name>A0A0N9IDG4_9PSEU</name>
<reference evidence="3 4" key="1">
    <citation type="submission" date="2015-07" db="EMBL/GenBank/DDBJ databases">
        <title>Genome sequencing of Kibdelosporangium phytohabitans.</title>
        <authorList>
            <person name="Qin S."/>
            <person name="Xing K."/>
        </authorList>
    </citation>
    <scope>NUCLEOTIDE SEQUENCE [LARGE SCALE GENOMIC DNA]</scope>
    <source>
        <strain evidence="3 4">KLBMP1111</strain>
    </source>
</reference>
<protein>
    <recommendedName>
        <fullName evidence="2">Excalibur calcium-binding domain-containing protein</fullName>
    </recommendedName>
</protein>
<accession>A0A0N9IDG4</accession>
<sequence>MGTTKAGTGAATSTSVTPSSSPADPPAKAFKNCSEVRAAGKGPIRRGEPGFADWLDTDGDGIACYPKKR</sequence>
<dbReference type="RefSeq" id="WP_054296349.1">
    <property type="nucleotide sequence ID" value="NZ_CP012752.1"/>
</dbReference>
<gene>
    <name evidence="3" type="ORF">AOZ06_01795</name>
</gene>
<feature type="region of interest" description="Disordered" evidence="1">
    <location>
        <begin position="1"/>
        <end position="29"/>
    </location>
</feature>
<feature type="domain" description="Excalibur calcium-binding" evidence="2">
    <location>
        <begin position="29"/>
        <end position="65"/>
    </location>
</feature>
<organism evidence="3 4">
    <name type="scientific">Kibdelosporangium phytohabitans</name>
    <dbReference type="NCBI Taxonomy" id="860235"/>
    <lineage>
        <taxon>Bacteria</taxon>
        <taxon>Bacillati</taxon>
        <taxon>Actinomycetota</taxon>
        <taxon>Actinomycetes</taxon>
        <taxon>Pseudonocardiales</taxon>
        <taxon>Pseudonocardiaceae</taxon>
        <taxon>Kibdelosporangium</taxon>
    </lineage>
</organism>
<dbReference type="KEGG" id="kphy:AOZ06_01795"/>
<keyword evidence="4" id="KW-1185">Reference proteome</keyword>
<dbReference type="AlphaFoldDB" id="A0A0N9IDG4"/>
<dbReference type="Proteomes" id="UP000063699">
    <property type="component" value="Chromosome"/>
</dbReference>
<dbReference type="EMBL" id="CP012752">
    <property type="protein sequence ID" value="ALG14480.1"/>
    <property type="molecule type" value="Genomic_DNA"/>
</dbReference>
<evidence type="ECO:0000256" key="1">
    <source>
        <dbReference type="SAM" id="MobiDB-lite"/>
    </source>
</evidence>